<sequence>VRFSLALFKYFFKSFKVTLDADRPFVRKQVLETVTLECCYGKSGGDYVAHTWIVSKLIANSTHDLQRVNVTDLRFKDEMPKDPSKVCHKLILMALQTSDAGLYQCFLNNSQHGVKVLSHGTFLQVYKPMGKILNLSENVKNNILTAQGILLLLCVLLPGAKLLFKVTRCIGLRIEDFSSPYDQIQRAPAETNYEDVYSEGEASLEKP</sequence>
<reference evidence="3" key="2">
    <citation type="submission" date="2025-09" db="UniProtKB">
        <authorList>
            <consortium name="Ensembl"/>
        </authorList>
    </citation>
    <scope>IDENTIFICATION</scope>
</reference>
<dbReference type="GO" id="GO:0030183">
    <property type="term" value="P:B cell differentiation"/>
    <property type="evidence" value="ECO:0007669"/>
    <property type="project" value="TreeGrafter"/>
</dbReference>
<dbReference type="SMART" id="SM00409">
    <property type="entry name" value="IG"/>
    <property type="match status" value="1"/>
</dbReference>
<proteinExistence type="predicted"/>
<dbReference type="AlphaFoldDB" id="A0A8C4ZRI3"/>
<dbReference type="GO" id="GO:0050853">
    <property type="term" value="P:B cell receptor signaling pathway"/>
    <property type="evidence" value="ECO:0007669"/>
    <property type="project" value="TreeGrafter"/>
</dbReference>
<dbReference type="Ensembl" id="ENSGMOT00000020843.2">
    <property type="protein sequence ID" value="ENSGMOP00000020343.2"/>
    <property type="gene ID" value="ENSGMOG00000018935.2"/>
</dbReference>
<evidence type="ECO:0000256" key="1">
    <source>
        <dbReference type="ARBA" id="ARBA00023319"/>
    </source>
</evidence>
<dbReference type="InterPro" id="IPR003599">
    <property type="entry name" value="Ig_sub"/>
</dbReference>
<evidence type="ECO:0000313" key="4">
    <source>
        <dbReference type="Proteomes" id="UP000694546"/>
    </source>
</evidence>
<accession>A0A8C4ZRI3</accession>
<dbReference type="PANTHER" id="PTHR14334:SF1">
    <property type="entry name" value="B-CELL ANTIGEN RECEPTOR COMPLEX-ASSOCIATED PROTEIN ALPHA CHAIN"/>
    <property type="match status" value="1"/>
</dbReference>
<dbReference type="InterPro" id="IPR036179">
    <property type="entry name" value="Ig-like_dom_sf"/>
</dbReference>
<dbReference type="GO" id="GO:0019815">
    <property type="term" value="C:B cell receptor complex"/>
    <property type="evidence" value="ECO:0007669"/>
    <property type="project" value="TreeGrafter"/>
</dbReference>
<keyword evidence="4" id="KW-1185">Reference proteome</keyword>
<dbReference type="PANTHER" id="PTHR14334">
    <property type="entry name" value="B-CELL ANTIGEN RECEPTOR COMPLEX-ASSOCIATED PROTEIN"/>
    <property type="match status" value="1"/>
</dbReference>
<evidence type="ECO:0000313" key="3">
    <source>
        <dbReference type="Ensembl" id="ENSGMOP00000020343.2"/>
    </source>
</evidence>
<organism evidence="3 4">
    <name type="scientific">Gadus morhua</name>
    <name type="common">Atlantic cod</name>
    <dbReference type="NCBI Taxonomy" id="8049"/>
    <lineage>
        <taxon>Eukaryota</taxon>
        <taxon>Metazoa</taxon>
        <taxon>Chordata</taxon>
        <taxon>Craniata</taxon>
        <taxon>Vertebrata</taxon>
        <taxon>Euteleostomi</taxon>
        <taxon>Actinopterygii</taxon>
        <taxon>Neopterygii</taxon>
        <taxon>Teleostei</taxon>
        <taxon>Neoteleostei</taxon>
        <taxon>Acanthomorphata</taxon>
        <taxon>Zeiogadaria</taxon>
        <taxon>Gadariae</taxon>
        <taxon>Gadiformes</taxon>
        <taxon>Gadoidei</taxon>
        <taxon>Gadidae</taxon>
        <taxon>Gadus</taxon>
    </lineage>
</organism>
<keyword evidence="1" id="KW-0393">Immunoglobulin domain</keyword>
<protein>
    <recommendedName>
        <fullName evidence="2">Immunoglobulin domain-containing protein</fullName>
    </recommendedName>
</protein>
<dbReference type="GeneTree" id="ENSGT00990000210261"/>
<dbReference type="GO" id="GO:0009897">
    <property type="term" value="C:external side of plasma membrane"/>
    <property type="evidence" value="ECO:0007669"/>
    <property type="project" value="TreeGrafter"/>
</dbReference>
<dbReference type="SUPFAM" id="SSF48726">
    <property type="entry name" value="Immunoglobulin"/>
    <property type="match status" value="1"/>
</dbReference>
<name>A0A8C4ZRI3_GADMO</name>
<dbReference type="InterPro" id="IPR013783">
    <property type="entry name" value="Ig-like_fold"/>
</dbReference>
<feature type="domain" description="Immunoglobulin" evidence="2">
    <location>
        <begin position="23"/>
        <end position="126"/>
    </location>
</feature>
<evidence type="ECO:0000259" key="2">
    <source>
        <dbReference type="SMART" id="SM00409"/>
    </source>
</evidence>
<dbReference type="Gene3D" id="2.60.40.10">
    <property type="entry name" value="Immunoglobulins"/>
    <property type="match status" value="1"/>
</dbReference>
<dbReference type="OMA" id="ADLKCCY"/>
<dbReference type="Proteomes" id="UP000694546">
    <property type="component" value="Chromosome 11"/>
</dbReference>
<reference evidence="3" key="1">
    <citation type="submission" date="2025-08" db="UniProtKB">
        <authorList>
            <consortium name="Ensembl"/>
        </authorList>
    </citation>
    <scope>IDENTIFICATION</scope>
</reference>